<gene>
    <name evidence="3" type="ORF">OMM_10753</name>
</gene>
<name>A0A1V1P059_9BACT</name>
<dbReference type="AlphaFoldDB" id="A0A1V1P059"/>
<organism evidence="3 4">
    <name type="scientific">Candidatus Magnetoglobus multicellularis str. Araruama</name>
    <dbReference type="NCBI Taxonomy" id="890399"/>
    <lineage>
        <taxon>Bacteria</taxon>
        <taxon>Pseudomonadati</taxon>
        <taxon>Thermodesulfobacteriota</taxon>
        <taxon>Desulfobacteria</taxon>
        <taxon>Desulfobacterales</taxon>
        <taxon>Desulfobacteraceae</taxon>
        <taxon>Candidatus Magnetoglobus</taxon>
    </lineage>
</organism>
<accession>A0A1V1P059</accession>
<evidence type="ECO:0000313" key="4">
    <source>
        <dbReference type="Proteomes" id="UP000189670"/>
    </source>
</evidence>
<dbReference type="Gene3D" id="2.50.20.10">
    <property type="entry name" value="Lipoprotein localisation LolA/LolB/LppX"/>
    <property type="match status" value="1"/>
</dbReference>
<reference evidence="4" key="1">
    <citation type="submission" date="2012-11" db="EMBL/GenBank/DDBJ databases">
        <authorList>
            <person name="Lucero-Rivera Y.E."/>
            <person name="Tovar-Ramirez D."/>
        </authorList>
    </citation>
    <scope>NUCLEOTIDE SEQUENCE [LARGE SCALE GENOMIC DNA]</scope>
    <source>
        <strain evidence="4">Araruama</strain>
    </source>
</reference>
<feature type="signal peptide" evidence="1">
    <location>
        <begin position="1"/>
        <end position="20"/>
    </location>
</feature>
<sequence length="288" mass="33564">MKHYLIIATILFYTTCFSFAQDAKDIMQKVIDRNDGTTEIARVRLSTCRVVKKGRKLVCADSPRIKILDMVRKDYGPKEKDHKTVSIIIEPAAEKGIGFLQYDYDQPGKDTDQWLYLSALGKVKRIVSGNDNEPKTGSFFGTEFTYEDMESIHLEDYSYKILGSETYQKRSCWVIESIPGKQRAKKSNYSRMMDWIDKKRFIALKSILFNRQGKKLKKIYNNNIEIIDSILVPRKIIVYNLESGRRTFLTYEKVAFNKPVSDDFLTQRTLIDGVFRESTLKQYQLHLK</sequence>
<dbReference type="Proteomes" id="UP000189670">
    <property type="component" value="Unassembled WGS sequence"/>
</dbReference>
<protein>
    <recommendedName>
        <fullName evidence="2">Uncharacterized protein TP-0789 domain-containing protein</fullName>
    </recommendedName>
</protein>
<dbReference type="Pfam" id="PF17131">
    <property type="entry name" value="LolA_like"/>
    <property type="match status" value="1"/>
</dbReference>
<evidence type="ECO:0000313" key="3">
    <source>
        <dbReference type="EMBL" id="ETR68210.1"/>
    </source>
</evidence>
<dbReference type="EMBL" id="ATBP01001033">
    <property type="protein sequence ID" value="ETR68210.1"/>
    <property type="molecule type" value="Genomic_DNA"/>
</dbReference>
<evidence type="ECO:0000256" key="1">
    <source>
        <dbReference type="SAM" id="SignalP"/>
    </source>
</evidence>
<proteinExistence type="predicted"/>
<dbReference type="InterPro" id="IPR033399">
    <property type="entry name" value="TP_0789-like"/>
</dbReference>
<feature type="chain" id="PRO_5010702775" description="Uncharacterized protein TP-0789 domain-containing protein" evidence="1">
    <location>
        <begin position="21"/>
        <end position="288"/>
    </location>
</feature>
<feature type="domain" description="Uncharacterized protein TP-0789" evidence="2">
    <location>
        <begin position="81"/>
        <end position="270"/>
    </location>
</feature>
<dbReference type="CDD" id="cd16329">
    <property type="entry name" value="LolA_like"/>
    <property type="match status" value="1"/>
</dbReference>
<keyword evidence="1" id="KW-0732">Signal</keyword>
<evidence type="ECO:0000259" key="2">
    <source>
        <dbReference type="Pfam" id="PF17131"/>
    </source>
</evidence>
<comment type="caution">
    <text evidence="3">The sequence shown here is derived from an EMBL/GenBank/DDBJ whole genome shotgun (WGS) entry which is preliminary data.</text>
</comment>